<dbReference type="Pfam" id="PF07813">
    <property type="entry name" value="LTXXQ"/>
    <property type="match status" value="1"/>
</dbReference>
<dbReference type="RefSeq" id="WP_086088596.1">
    <property type="nucleotide sequence ID" value="NZ_CP021112.1"/>
</dbReference>
<organism evidence="1 2">
    <name type="scientific">Pseudorhodoplanes sinuspersici</name>
    <dbReference type="NCBI Taxonomy" id="1235591"/>
    <lineage>
        <taxon>Bacteria</taxon>
        <taxon>Pseudomonadati</taxon>
        <taxon>Pseudomonadota</taxon>
        <taxon>Alphaproteobacteria</taxon>
        <taxon>Hyphomicrobiales</taxon>
        <taxon>Pseudorhodoplanes</taxon>
    </lineage>
</organism>
<sequence>MWKALIAGLFALVFAGSVQANAQSANPELESGISRFKSALRLTPEQHKHWPRVEAALRAMARDNERAETDQEQRPGLVRRVRNRVGEIASNAGSMGRLVAAARPLVKSLDPDQKREAIQLARSMGFASLAARFE</sequence>
<dbReference type="OrthoDB" id="8138983at2"/>
<protein>
    <submittedName>
        <fullName evidence="1">Uncharacterized protein</fullName>
    </submittedName>
</protein>
<evidence type="ECO:0000313" key="1">
    <source>
        <dbReference type="EMBL" id="ARQ00199.1"/>
    </source>
</evidence>
<dbReference type="Proteomes" id="UP000194137">
    <property type="component" value="Chromosome"/>
</dbReference>
<gene>
    <name evidence="1" type="ORF">CAK95_14790</name>
</gene>
<keyword evidence="2" id="KW-1185">Reference proteome</keyword>
<proteinExistence type="predicted"/>
<dbReference type="EMBL" id="CP021112">
    <property type="protein sequence ID" value="ARQ00199.1"/>
    <property type="molecule type" value="Genomic_DNA"/>
</dbReference>
<dbReference type="InterPro" id="IPR012899">
    <property type="entry name" value="LTXXQ"/>
</dbReference>
<dbReference type="KEGG" id="psin:CAK95_14790"/>
<dbReference type="STRING" id="1235591.CAK95_14790"/>
<reference evidence="1 2" key="1">
    <citation type="submission" date="2017-05" db="EMBL/GenBank/DDBJ databases">
        <title>Full genome sequence of Pseudorhodoplanes sinuspersici.</title>
        <authorList>
            <person name="Dastgheib S.M.M."/>
            <person name="Shavandi M."/>
            <person name="Tirandaz H."/>
        </authorList>
    </citation>
    <scope>NUCLEOTIDE SEQUENCE [LARGE SCALE GENOMIC DNA]</scope>
    <source>
        <strain evidence="1 2">RIPI110</strain>
    </source>
</reference>
<accession>A0A1W6ZS12</accession>
<evidence type="ECO:0000313" key="2">
    <source>
        <dbReference type="Proteomes" id="UP000194137"/>
    </source>
</evidence>
<dbReference type="GO" id="GO:0042597">
    <property type="term" value="C:periplasmic space"/>
    <property type="evidence" value="ECO:0007669"/>
    <property type="project" value="InterPro"/>
</dbReference>
<name>A0A1W6ZS12_9HYPH</name>
<dbReference type="AlphaFoldDB" id="A0A1W6ZS12"/>